<dbReference type="Gene3D" id="1.10.1300.10">
    <property type="entry name" value="3'5'-cyclic nucleotide phosphodiesterase, catalytic domain"/>
    <property type="match status" value="1"/>
</dbReference>
<dbReference type="PRINTS" id="PR00387">
    <property type="entry name" value="PDIESTERASE1"/>
</dbReference>
<evidence type="ECO:0000259" key="7">
    <source>
        <dbReference type="PROSITE" id="PS51845"/>
    </source>
</evidence>
<evidence type="ECO:0000256" key="3">
    <source>
        <dbReference type="PIRSR" id="PIRSR623088-1"/>
    </source>
</evidence>
<protein>
    <recommendedName>
        <fullName evidence="6">Phosphodiesterase</fullName>
        <ecNumber evidence="6">3.1.4.-</ecNumber>
    </recommendedName>
</protein>
<dbReference type="SUPFAM" id="SSF109604">
    <property type="entry name" value="HD-domain/PDEase-like"/>
    <property type="match status" value="1"/>
</dbReference>
<evidence type="ECO:0000256" key="4">
    <source>
        <dbReference type="PIRSR" id="PIRSR623088-2"/>
    </source>
</evidence>
<dbReference type="GO" id="GO:0004114">
    <property type="term" value="F:3',5'-cyclic-nucleotide phosphodiesterase activity"/>
    <property type="evidence" value="ECO:0007669"/>
    <property type="project" value="InterPro"/>
</dbReference>
<dbReference type="CDD" id="cd00077">
    <property type="entry name" value="HDc"/>
    <property type="match status" value="1"/>
</dbReference>
<dbReference type="EC" id="3.1.4.-" evidence="6"/>
<feature type="active site" description="Proton donor" evidence="3">
    <location>
        <position position="244"/>
    </location>
</feature>
<proteinExistence type="inferred from homology"/>
<dbReference type="GeneID" id="59236890"/>
<name>A0A7H9B3B3_ZYGMR</name>
<dbReference type="PROSITE" id="PS00126">
    <property type="entry name" value="PDEASE_I_1"/>
    <property type="match status" value="1"/>
</dbReference>
<dbReference type="RefSeq" id="XP_037144875.1">
    <property type="nucleotide sequence ID" value="XM_037288980.1"/>
</dbReference>
<accession>A0A7H9B3B3</accession>
<comment type="similarity">
    <text evidence="6">Belongs to the cyclic nucleotide phosphodiesterase family.</text>
</comment>
<dbReference type="AlphaFoldDB" id="A0A7H9B3B3"/>
<dbReference type="PROSITE" id="PS51845">
    <property type="entry name" value="PDEASE_I_2"/>
    <property type="match status" value="1"/>
</dbReference>
<feature type="binding site" evidence="4">
    <location>
        <position position="281"/>
    </location>
    <ligand>
        <name>AMP</name>
        <dbReference type="ChEBI" id="CHEBI:456215"/>
    </ligand>
</feature>
<dbReference type="GO" id="GO:0046872">
    <property type="term" value="F:metal ion binding"/>
    <property type="evidence" value="ECO:0007669"/>
    <property type="project" value="UniProtKB-KW"/>
</dbReference>
<feature type="binding site" evidence="4">
    <location>
        <position position="387"/>
    </location>
    <ligand>
        <name>AMP</name>
        <dbReference type="ChEBI" id="CHEBI:456215"/>
    </ligand>
</feature>
<reference evidence="8 9" key="1">
    <citation type="submission" date="2020-07" db="EMBL/GenBank/DDBJ databases">
        <title>The yeast mating-type switching endonuclease HO is a domesticated member of an unorthodox homing genetic element family.</title>
        <authorList>
            <person name="Coughlan A.Y."/>
            <person name="Lombardi L."/>
            <person name="Braun-Galleani S."/>
            <person name="Martos A.R."/>
            <person name="Galeote V."/>
            <person name="Bigey F."/>
            <person name="Dequin S."/>
            <person name="Byrne K.P."/>
            <person name="Wolfe K.H."/>
        </authorList>
    </citation>
    <scope>NUCLEOTIDE SEQUENCE [LARGE SCALE GENOMIC DNA]</scope>
    <source>
        <strain evidence="8 9">NRRL Y-6702</strain>
    </source>
</reference>
<keyword evidence="9" id="KW-1185">Reference proteome</keyword>
<dbReference type="InterPro" id="IPR003607">
    <property type="entry name" value="HD/PDEase_dom"/>
</dbReference>
<sequence length="494" mass="56862">MSTLFLVGSVDLSEVEKANKLSHNGRTLFDRQVSLSDIDSLLLRLYQDRLDLSSGWNYETGISLVLYNGRASFKNNLNEIFKKFFPCFNIVAIDSGDGEGIGKFYSGLEEEVSVMQDRIKRMSHWMYYRPSKPCSSRMYSMMGHLLTVHRDGLQNRVPIPRTIRNIDFQSLVRKTLGKDDLFYWQNLSTWEFQAHNLAYTELIYCSFLLLKKLSADANAPISDNKLFLLLLTLESSYHQVNKFHNFKHAIDVMQATWQLCERLVDDPLQTLLLCMAAIGHDIGHPGSNNQLLSQFHSPIAENYENHSALENMHKDFLESILTQHWPQLLLINSSKKLNKANLDILTEAIMATDMALHEGYVKKLEHSPRNDVIDFATLLPLIIKAADISNVTRPLKISSQWACLITFEFAECAALQNFEEKKAYDLQDDLNCNISLLSPDKLVERFPSIPNGQIFFIENFAEQFFTEFCTRLPGLDFLIDNMETNKKFWLSKRQ</sequence>
<dbReference type="Proteomes" id="UP000509704">
    <property type="component" value="Chromosome 5"/>
</dbReference>
<keyword evidence="1 5" id="KW-0479">Metal-binding</keyword>
<gene>
    <name evidence="8" type="ORF">HG535_0E02320</name>
</gene>
<dbReference type="SMART" id="SM00471">
    <property type="entry name" value="HDc"/>
    <property type="match status" value="1"/>
</dbReference>
<feature type="domain" description="PDEase" evidence="7">
    <location>
        <begin position="164"/>
        <end position="494"/>
    </location>
</feature>
<dbReference type="InterPro" id="IPR036971">
    <property type="entry name" value="PDEase_catalytic_dom_sf"/>
</dbReference>
<keyword evidence="2 6" id="KW-0378">Hydrolase</keyword>
<evidence type="ECO:0000256" key="2">
    <source>
        <dbReference type="ARBA" id="ARBA00022801"/>
    </source>
</evidence>
<comment type="cofactor">
    <cofactor evidence="6">
        <name>a divalent metal cation</name>
        <dbReference type="ChEBI" id="CHEBI:60240"/>
    </cofactor>
    <text evidence="6">Binds 2 divalent metal cations per subunit. Site 1 may preferentially bind zinc ions, while site 2 has a preference for magnesium and/or manganese ions.</text>
</comment>
<dbReference type="KEGG" id="zmk:HG535_0E02320"/>
<evidence type="ECO:0000313" key="9">
    <source>
        <dbReference type="Proteomes" id="UP000509704"/>
    </source>
</evidence>
<dbReference type="GO" id="GO:0007165">
    <property type="term" value="P:signal transduction"/>
    <property type="evidence" value="ECO:0007669"/>
    <property type="project" value="InterPro"/>
</dbReference>
<evidence type="ECO:0000256" key="5">
    <source>
        <dbReference type="PIRSR" id="PIRSR623088-3"/>
    </source>
</evidence>
<feature type="binding site" evidence="5">
    <location>
        <position position="280"/>
    </location>
    <ligand>
        <name>Zn(2+)</name>
        <dbReference type="ChEBI" id="CHEBI:29105"/>
        <label>1</label>
    </ligand>
</feature>
<organism evidence="8 9">
    <name type="scientific">Zygotorulaspora mrakii</name>
    <name type="common">Zygosaccharomyces mrakii</name>
    <dbReference type="NCBI Taxonomy" id="42260"/>
    <lineage>
        <taxon>Eukaryota</taxon>
        <taxon>Fungi</taxon>
        <taxon>Dikarya</taxon>
        <taxon>Ascomycota</taxon>
        <taxon>Saccharomycotina</taxon>
        <taxon>Saccharomycetes</taxon>
        <taxon>Saccharomycetales</taxon>
        <taxon>Saccharomycetaceae</taxon>
        <taxon>Zygotorulaspora</taxon>
    </lineage>
</organism>
<dbReference type="InterPro" id="IPR023088">
    <property type="entry name" value="PDEase"/>
</dbReference>
<feature type="binding site" evidence="5">
    <location>
        <position position="281"/>
    </location>
    <ligand>
        <name>Zn(2+)</name>
        <dbReference type="ChEBI" id="CHEBI:29105"/>
        <label>1</label>
    </ligand>
</feature>
<dbReference type="EMBL" id="CP058608">
    <property type="protein sequence ID" value="QLG73148.1"/>
    <property type="molecule type" value="Genomic_DNA"/>
</dbReference>
<dbReference type="InterPro" id="IPR023174">
    <property type="entry name" value="PDEase_CS"/>
</dbReference>
<dbReference type="InterPro" id="IPR002073">
    <property type="entry name" value="PDEase_catalytic_dom"/>
</dbReference>
<dbReference type="OrthoDB" id="546632at2759"/>
<evidence type="ECO:0000313" key="8">
    <source>
        <dbReference type="EMBL" id="QLG73148.1"/>
    </source>
</evidence>
<feature type="binding site" evidence="5">
    <location>
        <position position="387"/>
    </location>
    <ligand>
        <name>Zn(2+)</name>
        <dbReference type="ChEBI" id="CHEBI:29105"/>
        <label>1</label>
    </ligand>
</feature>
<evidence type="ECO:0000256" key="6">
    <source>
        <dbReference type="RuleBase" id="RU363067"/>
    </source>
</evidence>
<feature type="binding site" evidence="4">
    <location>
        <begin position="244"/>
        <end position="248"/>
    </location>
    <ligand>
        <name>AMP</name>
        <dbReference type="ChEBI" id="CHEBI:456215"/>
    </ligand>
</feature>
<feature type="binding site" evidence="4">
    <location>
        <position position="453"/>
    </location>
    <ligand>
        <name>AMP</name>
        <dbReference type="ChEBI" id="CHEBI:456215"/>
    </ligand>
</feature>
<feature type="binding site" evidence="5">
    <location>
        <position position="281"/>
    </location>
    <ligand>
        <name>Zn(2+)</name>
        <dbReference type="ChEBI" id="CHEBI:29105"/>
        <label>2</label>
    </ligand>
</feature>
<dbReference type="Pfam" id="PF00233">
    <property type="entry name" value="PDEase_I"/>
    <property type="match status" value="1"/>
</dbReference>
<dbReference type="PANTHER" id="PTHR11347">
    <property type="entry name" value="CYCLIC NUCLEOTIDE PHOSPHODIESTERASE"/>
    <property type="match status" value="1"/>
</dbReference>
<evidence type="ECO:0000256" key="1">
    <source>
        <dbReference type="ARBA" id="ARBA00022723"/>
    </source>
</evidence>
<feature type="binding site" evidence="5">
    <location>
        <position position="248"/>
    </location>
    <ligand>
        <name>Zn(2+)</name>
        <dbReference type="ChEBI" id="CHEBI:29105"/>
        <label>1</label>
    </ligand>
</feature>